<dbReference type="AlphaFoldDB" id="A0A395H5E7"/>
<name>A0A395H5E7_9EURO</name>
<protein>
    <submittedName>
        <fullName evidence="1">Uncharacterized protein</fullName>
    </submittedName>
</protein>
<dbReference type="Proteomes" id="UP000249402">
    <property type="component" value="Unassembled WGS sequence"/>
</dbReference>
<evidence type="ECO:0000313" key="2">
    <source>
        <dbReference type="Proteomes" id="UP000249402"/>
    </source>
</evidence>
<gene>
    <name evidence="1" type="ORF">BO80DRAFT_453316</name>
</gene>
<proteinExistence type="predicted"/>
<sequence>MYSTLEALELRNRYRSALLTTKHKICKLETDQIDVCQAQDAGIRQLPLSLEQASDRTPFYFTPYEGDFVRPGEDPYPSYKPDTPNHWNIQGLHWYMQSCLGQLILHHPPGICPKSWGQFNFGALFETTYFWKVSSTCTALAKEPLPHMKCLMESDAVGDERLLRGELITIINIMTGRLNTKSLRPHVLAPVMVFSIMGPQHLRVLEAFFDGQNLIVRQTRLYDMTEYDAAIIDLLTRWWLGFAAGKTKSVPNALLLA</sequence>
<evidence type="ECO:0000313" key="1">
    <source>
        <dbReference type="EMBL" id="RAL03102.1"/>
    </source>
</evidence>
<keyword evidence="2" id="KW-1185">Reference proteome</keyword>
<dbReference type="RefSeq" id="XP_025577429.1">
    <property type="nucleotide sequence ID" value="XM_025721997.1"/>
</dbReference>
<reference evidence="1 2" key="1">
    <citation type="submission" date="2018-02" db="EMBL/GenBank/DDBJ databases">
        <title>The genomes of Aspergillus section Nigri reveals drivers in fungal speciation.</title>
        <authorList>
            <consortium name="DOE Joint Genome Institute"/>
            <person name="Vesth T.C."/>
            <person name="Nybo J."/>
            <person name="Theobald S."/>
            <person name="Brandl J."/>
            <person name="Frisvad J.C."/>
            <person name="Nielsen K.F."/>
            <person name="Lyhne E.K."/>
            <person name="Kogle M.E."/>
            <person name="Kuo A."/>
            <person name="Riley R."/>
            <person name="Clum A."/>
            <person name="Nolan M."/>
            <person name="Lipzen A."/>
            <person name="Salamov A."/>
            <person name="Henrissat B."/>
            <person name="Wiebenga A."/>
            <person name="De vries R.P."/>
            <person name="Grigoriev I.V."/>
            <person name="Mortensen U.H."/>
            <person name="Andersen M.R."/>
            <person name="Baker S.E."/>
        </authorList>
    </citation>
    <scope>NUCLEOTIDE SEQUENCE [LARGE SCALE GENOMIC DNA]</scope>
    <source>
        <strain evidence="1 2">CBS 121593</strain>
    </source>
</reference>
<dbReference type="VEuPathDB" id="FungiDB:BO80DRAFT_453316"/>
<accession>A0A395H5E7</accession>
<dbReference type="OrthoDB" id="4177740at2759"/>
<dbReference type="GeneID" id="37226862"/>
<dbReference type="EMBL" id="KZ824428">
    <property type="protein sequence ID" value="RAL03102.1"/>
    <property type="molecule type" value="Genomic_DNA"/>
</dbReference>
<organism evidence="1 2">
    <name type="scientific">Aspergillus ibericus CBS 121593</name>
    <dbReference type="NCBI Taxonomy" id="1448316"/>
    <lineage>
        <taxon>Eukaryota</taxon>
        <taxon>Fungi</taxon>
        <taxon>Dikarya</taxon>
        <taxon>Ascomycota</taxon>
        <taxon>Pezizomycotina</taxon>
        <taxon>Eurotiomycetes</taxon>
        <taxon>Eurotiomycetidae</taxon>
        <taxon>Eurotiales</taxon>
        <taxon>Aspergillaceae</taxon>
        <taxon>Aspergillus</taxon>
        <taxon>Aspergillus subgen. Circumdati</taxon>
    </lineage>
</organism>